<evidence type="ECO:0000256" key="1">
    <source>
        <dbReference type="ARBA" id="ARBA00011073"/>
    </source>
</evidence>
<dbReference type="InterPro" id="IPR036852">
    <property type="entry name" value="Peptidase_S8/S53_dom_sf"/>
</dbReference>
<gene>
    <name evidence="3" type="ORF">ACH5RR_018173</name>
</gene>
<keyword evidence="2" id="KW-0732">Signal</keyword>
<comment type="caution">
    <text evidence="3">The sequence shown here is derived from an EMBL/GenBank/DDBJ whole genome shotgun (WGS) entry which is preliminary data.</text>
</comment>
<comment type="similarity">
    <text evidence="1">Belongs to the peptidase S8 family.</text>
</comment>
<proteinExistence type="inferred from homology"/>
<organism evidence="3 4">
    <name type="scientific">Cinchona calisaya</name>
    <dbReference type="NCBI Taxonomy" id="153742"/>
    <lineage>
        <taxon>Eukaryota</taxon>
        <taxon>Viridiplantae</taxon>
        <taxon>Streptophyta</taxon>
        <taxon>Embryophyta</taxon>
        <taxon>Tracheophyta</taxon>
        <taxon>Spermatophyta</taxon>
        <taxon>Magnoliopsida</taxon>
        <taxon>eudicotyledons</taxon>
        <taxon>Gunneridae</taxon>
        <taxon>Pentapetalae</taxon>
        <taxon>asterids</taxon>
        <taxon>lamiids</taxon>
        <taxon>Gentianales</taxon>
        <taxon>Rubiaceae</taxon>
        <taxon>Cinchonoideae</taxon>
        <taxon>Cinchoneae</taxon>
        <taxon>Cinchona</taxon>
    </lineage>
</organism>
<name>A0ABD2ZLL1_9GENT</name>
<evidence type="ECO:0000256" key="2">
    <source>
        <dbReference type="ARBA" id="ARBA00022729"/>
    </source>
</evidence>
<evidence type="ECO:0000313" key="4">
    <source>
        <dbReference type="Proteomes" id="UP001630127"/>
    </source>
</evidence>
<dbReference type="PANTHER" id="PTHR10795">
    <property type="entry name" value="PROPROTEIN CONVERTASE SUBTILISIN/KEXIN"/>
    <property type="match status" value="1"/>
</dbReference>
<keyword evidence="4" id="KW-1185">Reference proteome</keyword>
<sequence length="153" mass="16792">MNFDAKKAYNKKLTGARYFIDSFLAEYGQPLNTFENGDLLSPRDVIGHGTHTASTAASSIALNVSYRALGFGTFQGSAPCARLVVVCAAGMYLPLESSLPPLEDNGGRMGRCSNSKLAFFQQRVIRKHIYCERIQSEFLSCPVNWKQSATARS</sequence>
<dbReference type="EMBL" id="JBJUIK010000008">
    <property type="protein sequence ID" value="KAL3520024.1"/>
    <property type="molecule type" value="Genomic_DNA"/>
</dbReference>
<dbReference type="SUPFAM" id="SSF52743">
    <property type="entry name" value="Subtilisin-like"/>
    <property type="match status" value="1"/>
</dbReference>
<dbReference type="InterPro" id="IPR045051">
    <property type="entry name" value="SBT"/>
</dbReference>
<evidence type="ECO:0000313" key="3">
    <source>
        <dbReference type="EMBL" id="KAL3520024.1"/>
    </source>
</evidence>
<accession>A0ABD2ZLL1</accession>
<reference evidence="3 4" key="1">
    <citation type="submission" date="2024-11" db="EMBL/GenBank/DDBJ databases">
        <title>A near-complete genome assembly of Cinchona calisaya.</title>
        <authorList>
            <person name="Lian D.C."/>
            <person name="Zhao X.W."/>
            <person name="Wei L."/>
        </authorList>
    </citation>
    <scope>NUCLEOTIDE SEQUENCE [LARGE SCALE GENOMIC DNA]</scope>
    <source>
        <tissue evidence="3">Nenye</tissue>
    </source>
</reference>
<dbReference type="AlphaFoldDB" id="A0ABD2ZLL1"/>
<dbReference type="Gene3D" id="3.40.50.200">
    <property type="entry name" value="Peptidase S8/S53 domain"/>
    <property type="match status" value="1"/>
</dbReference>
<protein>
    <submittedName>
        <fullName evidence="3">Uncharacterized protein</fullName>
    </submittedName>
</protein>
<dbReference type="Proteomes" id="UP001630127">
    <property type="component" value="Unassembled WGS sequence"/>
</dbReference>